<dbReference type="PANTHER" id="PTHR24020:SF20">
    <property type="entry name" value="PH DOMAIN-CONTAINING PROTEIN"/>
    <property type="match status" value="1"/>
</dbReference>
<dbReference type="Gene3D" id="3.40.50.410">
    <property type="entry name" value="von Willebrand factor, type A domain"/>
    <property type="match status" value="2"/>
</dbReference>
<organism evidence="2 3">
    <name type="scientific">Porites evermanni</name>
    <dbReference type="NCBI Taxonomy" id="104178"/>
    <lineage>
        <taxon>Eukaryota</taxon>
        <taxon>Metazoa</taxon>
        <taxon>Cnidaria</taxon>
        <taxon>Anthozoa</taxon>
        <taxon>Hexacorallia</taxon>
        <taxon>Scleractinia</taxon>
        <taxon>Fungiina</taxon>
        <taxon>Poritidae</taxon>
        <taxon>Porites</taxon>
    </lineage>
</organism>
<dbReference type="SUPFAM" id="SSF53300">
    <property type="entry name" value="vWA-like"/>
    <property type="match status" value="2"/>
</dbReference>
<dbReference type="PANTHER" id="PTHR24020">
    <property type="entry name" value="COLLAGEN ALPHA"/>
    <property type="match status" value="1"/>
</dbReference>
<dbReference type="Proteomes" id="UP001159427">
    <property type="component" value="Unassembled WGS sequence"/>
</dbReference>
<feature type="domain" description="VWFA" evidence="1">
    <location>
        <begin position="7"/>
        <end position="180"/>
    </location>
</feature>
<dbReference type="PROSITE" id="PS50234">
    <property type="entry name" value="VWFA"/>
    <property type="match status" value="2"/>
</dbReference>
<feature type="non-terminal residue" evidence="2">
    <location>
        <position position="1"/>
    </location>
</feature>
<reference evidence="2 3" key="1">
    <citation type="submission" date="2022-05" db="EMBL/GenBank/DDBJ databases">
        <authorList>
            <consortium name="Genoscope - CEA"/>
            <person name="William W."/>
        </authorList>
    </citation>
    <scope>NUCLEOTIDE SEQUENCE [LARGE SCALE GENOMIC DNA]</scope>
</reference>
<feature type="domain" description="VWFA" evidence="1">
    <location>
        <begin position="193"/>
        <end position="367"/>
    </location>
</feature>
<comment type="caution">
    <text evidence="2">The sequence shown here is derived from an EMBL/GenBank/DDBJ whole genome shotgun (WGS) entry which is preliminary data.</text>
</comment>
<dbReference type="InterPro" id="IPR036465">
    <property type="entry name" value="vWFA_dom_sf"/>
</dbReference>
<evidence type="ECO:0000313" key="2">
    <source>
        <dbReference type="EMBL" id="CAH3198679.1"/>
    </source>
</evidence>
<accession>A0ABN8T3A6</accession>
<dbReference type="Pfam" id="PF00092">
    <property type="entry name" value="VWA"/>
    <property type="match status" value="2"/>
</dbReference>
<dbReference type="InterPro" id="IPR050525">
    <property type="entry name" value="ECM_Assembly_Org"/>
</dbReference>
<proteinExistence type="predicted"/>
<evidence type="ECO:0000259" key="1">
    <source>
        <dbReference type="PROSITE" id="PS50234"/>
    </source>
</evidence>
<dbReference type="EMBL" id="CALNXI010005825">
    <property type="protein sequence ID" value="CAH3198679.1"/>
    <property type="molecule type" value="Genomic_DNA"/>
</dbReference>
<sequence length="380" mass="41579">VCTAKVDLGILIDGSGSIEQTGPGNFKRELNFVKQIVSAFEVSRDGTHVGIIIFSSDAKVVSGFDEHYDESSTLAAIDNIQYPRMGTNIGRALEIARNNLYGKSARPGIPNMLIVLTDGQSQDPVTDAAQRLRDSAVTIFTVGIGNGYDIGQLRDMATDPDSQHVYKATFNNLDEVVKAIKDRACMVCKAKVDLAILVDGSGSIEYFGKGNFKRCLRFVKRLIRGFNIARDGTHVGIVVFSQKADVIFGFETYFSLPQILKAINGIRYPGRSTYTGRALDVVRTRLFDASARQGVPNILLVMTDGSSQDDIDEPSKKLRDMGVTVFSLGVGNAFDVNQLNTMATDPDREHVFTADFKQLGSSVIEKIKEKACKGELCLHF</sequence>
<dbReference type="PRINTS" id="PR00453">
    <property type="entry name" value="VWFADOMAIN"/>
</dbReference>
<keyword evidence="3" id="KW-1185">Reference proteome</keyword>
<gene>
    <name evidence="2" type="ORF">PEVE_00036469</name>
</gene>
<name>A0ABN8T3A6_9CNID</name>
<evidence type="ECO:0000313" key="3">
    <source>
        <dbReference type="Proteomes" id="UP001159427"/>
    </source>
</evidence>
<dbReference type="SMART" id="SM00327">
    <property type="entry name" value="VWA"/>
    <property type="match status" value="2"/>
</dbReference>
<protein>
    <recommendedName>
        <fullName evidence="1">VWFA domain-containing protein</fullName>
    </recommendedName>
</protein>
<dbReference type="InterPro" id="IPR002035">
    <property type="entry name" value="VWF_A"/>
</dbReference>
<dbReference type="CDD" id="cd01472">
    <property type="entry name" value="vWA_collagen"/>
    <property type="match status" value="2"/>
</dbReference>